<dbReference type="Proteomes" id="UP000001075">
    <property type="component" value="Unassembled WGS sequence"/>
</dbReference>
<protein>
    <submittedName>
        <fullName evidence="3">Uncharacterized protein</fullName>
    </submittedName>
</protein>
<name>G3GYE7_CRIGR</name>
<feature type="chain" id="PRO_5003444067" evidence="2">
    <location>
        <begin position="28"/>
        <end position="69"/>
    </location>
</feature>
<accession>G3GYE7</accession>
<feature type="compositionally biased region" description="Polar residues" evidence="1">
    <location>
        <begin position="41"/>
        <end position="52"/>
    </location>
</feature>
<dbReference type="InParanoid" id="G3GYE7"/>
<keyword evidence="2" id="KW-0732">Signal</keyword>
<evidence type="ECO:0000256" key="2">
    <source>
        <dbReference type="SAM" id="SignalP"/>
    </source>
</evidence>
<dbReference type="AlphaFoldDB" id="G3GYE7"/>
<feature type="signal peptide" evidence="2">
    <location>
        <begin position="1"/>
        <end position="27"/>
    </location>
</feature>
<organism evidence="3 4">
    <name type="scientific">Cricetulus griseus</name>
    <name type="common">Chinese hamster</name>
    <name type="synonym">Cricetulus barabensis griseus</name>
    <dbReference type="NCBI Taxonomy" id="10029"/>
    <lineage>
        <taxon>Eukaryota</taxon>
        <taxon>Metazoa</taxon>
        <taxon>Chordata</taxon>
        <taxon>Craniata</taxon>
        <taxon>Vertebrata</taxon>
        <taxon>Euteleostomi</taxon>
        <taxon>Mammalia</taxon>
        <taxon>Eutheria</taxon>
        <taxon>Euarchontoglires</taxon>
        <taxon>Glires</taxon>
        <taxon>Rodentia</taxon>
        <taxon>Myomorpha</taxon>
        <taxon>Muroidea</taxon>
        <taxon>Cricetidae</taxon>
        <taxon>Cricetinae</taxon>
        <taxon>Cricetulus</taxon>
    </lineage>
</organism>
<feature type="region of interest" description="Disordered" evidence="1">
    <location>
        <begin position="38"/>
        <end position="69"/>
    </location>
</feature>
<evidence type="ECO:0000256" key="1">
    <source>
        <dbReference type="SAM" id="MobiDB-lite"/>
    </source>
</evidence>
<dbReference type="EMBL" id="JH000065">
    <property type="protein sequence ID" value="EGV97873.1"/>
    <property type="molecule type" value="Genomic_DNA"/>
</dbReference>
<proteinExistence type="predicted"/>
<gene>
    <name evidence="3" type="ORF">I79_002822</name>
</gene>
<sequence length="69" mass="7585">MTGPKKKNFSKLNLVFCFVNILPGLRGAREFHTAWTAMKQPATQGRGSTPTFSGPPKMVNAPHVSRKQS</sequence>
<reference evidence="4" key="1">
    <citation type="journal article" date="2011" name="Nat. Biotechnol.">
        <title>The genomic sequence of the Chinese hamster ovary (CHO)-K1 cell line.</title>
        <authorList>
            <person name="Xu X."/>
            <person name="Nagarajan H."/>
            <person name="Lewis N.E."/>
            <person name="Pan S."/>
            <person name="Cai Z."/>
            <person name="Liu X."/>
            <person name="Chen W."/>
            <person name="Xie M."/>
            <person name="Wang W."/>
            <person name="Hammond S."/>
            <person name="Andersen M.R."/>
            <person name="Neff N."/>
            <person name="Passarelli B."/>
            <person name="Koh W."/>
            <person name="Fan H.C."/>
            <person name="Wang J."/>
            <person name="Gui Y."/>
            <person name="Lee K.H."/>
            <person name="Betenbaugh M.J."/>
            <person name="Quake S.R."/>
            <person name="Famili I."/>
            <person name="Palsson B.O."/>
            <person name="Wang J."/>
        </authorList>
    </citation>
    <scope>NUCLEOTIDE SEQUENCE [LARGE SCALE GENOMIC DNA]</scope>
    <source>
        <strain evidence="4">CHO K1 cell line</strain>
    </source>
</reference>
<evidence type="ECO:0000313" key="3">
    <source>
        <dbReference type="EMBL" id="EGV97873.1"/>
    </source>
</evidence>
<evidence type="ECO:0000313" key="4">
    <source>
        <dbReference type="Proteomes" id="UP000001075"/>
    </source>
</evidence>